<dbReference type="Pfam" id="PF00528">
    <property type="entry name" value="BPD_transp_1"/>
    <property type="match status" value="1"/>
</dbReference>
<protein>
    <recommendedName>
        <fullName evidence="12">Molybdenum transport system permease</fullName>
    </recommendedName>
</protein>
<dbReference type="AlphaFoldDB" id="A0A090R4T8"/>
<dbReference type="EMBL" id="LDOV01000010">
    <property type="protein sequence ID" value="KLV01835.1"/>
    <property type="molecule type" value="Genomic_DNA"/>
</dbReference>
<dbReference type="PANTHER" id="PTHR30183:SF3">
    <property type="entry name" value="MOLYBDENUM TRANSPORT SYSTEM PERMEASE PROTEIN MODB"/>
    <property type="match status" value="1"/>
</dbReference>
<sequence>MLTEYEIQALFLSLKIASVAVLVSLPFGIVCAWLLARRQFVGKAMLDGLIHMPLVLPPVVIGYLLLLGLGRQGFIGRYLYDWFGLTFSFSWRGAVVAVAVVSFPLMVRSIRLALEGVDRKLEQAARTLGASPFRVFMTITLPLTLPGVLTGAILAFARALGEFGATITFVSNIPGETQTIPLAMYSFIETPGAEDQAARLCVIAIVIALASLLASEWLTRLARRRLEIQ</sequence>
<dbReference type="Gene3D" id="1.10.3720.10">
    <property type="entry name" value="MetI-like"/>
    <property type="match status" value="1"/>
</dbReference>
<feature type="transmembrane region" description="Helical" evidence="11">
    <location>
        <begin position="89"/>
        <end position="114"/>
    </location>
</feature>
<keyword evidence="5" id="KW-1003">Cell membrane</keyword>
<dbReference type="FunFam" id="1.10.3720.10:FF:000018">
    <property type="entry name" value="Molybdenum transport system permease"/>
    <property type="match status" value="1"/>
</dbReference>
<gene>
    <name evidence="15" type="primary">modB</name>
    <name evidence="15" type="ORF">ABT58_05305</name>
    <name evidence="14" type="ORF">JCM19237_5565</name>
</gene>
<reference evidence="15 17" key="2">
    <citation type="submission" date="2015-05" db="EMBL/GenBank/DDBJ databases">
        <title>Photobacterium galathea sp. nov.</title>
        <authorList>
            <person name="Machado H."/>
            <person name="Gram L."/>
        </authorList>
    </citation>
    <scope>NUCLEOTIDE SEQUENCE [LARGE SCALE GENOMIC DNA]</scope>
    <source>
        <strain evidence="15 17">DSM 25995</strain>
    </source>
</reference>
<dbReference type="CDD" id="cd06261">
    <property type="entry name" value="TM_PBP2"/>
    <property type="match status" value="1"/>
</dbReference>
<evidence type="ECO:0000256" key="12">
    <source>
        <dbReference type="RuleBase" id="RU365097"/>
    </source>
</evidence>
<feature type="domain" description="ABC transmembrane type-1" evidence="13">
    <location>
        <begin position="10"/>
        <end position="218"/>
    </location>
</feature>
<comment type="subcellular location">
    <subcellularLocation>
        <location evidence="2 12">Cell inner membrane</location>
        <topology evidence="2 12">Multi-pass membrane protein</topology>
    </subcellularLocation>
    <subcellularLocation>
        <location evidence="11">Cell membrane</location>
        <topology evidence="11">Multi-pass membrane protein</topology>
    </subcellularLocation>
</comment>
<dbReference type="EMBL" id="BBMN01000001">
    <property type="protein sequence ID" value="GAL02672.1"/>
    <property type="molecule type" value="Genomic_DNA"/>
</dbReference>
<keyword evidence="7 12" id="KW-0997">Cell inner membrane</keyword>
<feature type="transmembrane region" description="Helical" evidence="11">
    <location>
        <begin position="197"/>
        <end position="219"/>
    </location>
</feature>
<dbReference type="InterPro" id="IPR000515">
    <property type="entry name" value="MetI-like"/>
</dbReference>
<dbReference type="Proteomes" id="UP000036426">
    <property type="component" value="Unassembled WGS sequence"/>
</dbReference>
<evidence type="ECO:0000256" key="7">
    <source>
        <dbReference type="ARBA" id="ARBA00022519"/>
    </source>
</evidence>
<evidence type="ECO:0000313" key="15">
    <source>
        <dbReference type="EMBL" id="KLV01835.1"/>
    </source>
</evidence>
<dbReference type="InterPro" id="IPR011867">
    <property type="entry name" value="ModB_ABC"/>
</dbReference>
<feature type="transmembrane region" description="Helical" evidence="11">
    <location>
        <begin position="135"/>
        <end position="157"/>
    </location>
</feature>
<evidence type="ECO:0000256" key="9">
    <source>
        <dbReference type="ARBA" id="ARBA00022989"/>
    </source>
</evidence>
<dbReference type="RefSeq" id="WP_047873289.1">
    <property type="nucleotide sequence ID" value="NZ_BMYC01000001.1"/>
</dbReference>
<evidence type="ECO:0000313" key="16">
    <source>
        <dbReference type="Proteomes" id="UP000029227"/>
    </source>
</evidence>
<dbReference type="NCBIfam" id="NF006939">
    <property type="entry name" value="PRK09421.1"/>
    <property type="match status" value="1"/>
</dbReference>
<evidence type="ECO:0000256" key="6">
    <source>
        <dbReference type="ARBA" id="ARBA00022505"/>
    </source>
</evidence>
<keyword evidence="6 12" id="KW-0500">Molybdenum</keyword>
<evidence type="ECO:0000256" key="4">
    <source>
        <dbReference type="ARBA" id="ARBA00022448"/>
    </source>
</evidence>
<evidence type="ECO:0000313" key="17">
    <source>
        <dbReference type="Proteomes" id="UP000036426"/>
    </source>
</evidence>
<dbReference type="SUPFAM" id="SSF161098">
    <property type="entry name" value="MetI-like"/>
    <property type="match status" value="1"/>
</dbReference>
<dbReference type="NCBIfam" id="TIGR02141">
    <property type="entry name" value="modB_ABC"/>
    <property type="match status" value="1"/>
</dbReference>
<evidence type="ECO:0000259" key="13">
    <source>
        <dbReference type="PROSITE" id="PS50928"/>
    </source>
</evidence>
<evidence type="ECO:0000313" key="14">
    <source>
        <dbReference type="EMBL" id="GAL02672.1"/>
    </source>
</evidence>
<evidence type="ECO:0000256" key="8">
    <source>
        <dbReference type="ARBA" id="ARBA00022692"/>
    </source>
</evidence>
<keyword evidence="17" id="KW-1185">Reference proteome</keyword>
<comment type="similarity">
    <text evidence="3 12">Belongs to the binding-protein-dependent transport system permease family. CysTW subfamily.</text>
</comment>
<accession>A0A090R4T8</accession>
<dbReference type="InterPro" id="IPR035906">
    <property type="entry name" value="MetI-like_sf"/>
</dbReference>
<keyword evidence="9 11" id="KW-1133">Transmembrane helix</keyword>
<comment type="caution">
    <text evidence="14">The sequence shown here is derived from an EMBL/GenBank/DDBJ whole genome shotgun (WGS) entry which is preliminary data.</text>
</comment>
<evidence type="ECO:0000256" key="11">
    <source>
        <dbReference type="RuleBase" id="RU363032"/>
    </source>
</evidence>
<dbReference type="PROSITE" id="PS50928">
    <property type="entry name" value="ABC_TM1"/>
    <property type="match status" value="1"/>
</dbReference>
<feature type="transmembrane region" description="Helical" evidence="11">
    <location>
        <begin position="48"/>
        <end position="69"/>
    </location>
</feature>
<evidence type="ECO:0000256" key="2">
    <source>
        <dbReference type="ARBA" id="ARBA00004429"/>
    </source>
</evidence>
<evidence type="ECO:0000256" key="3">
    <source>
        <dbReference type="ARBA" id="ARBA00007069"/>
    </source>
</evidence>
<keyword evidence="4 11" id="KW-0813">Transport</keyword>
<dbReference type="PANTHER" id="PTHR30183">
    <property type="entry name" value="MOLYBDENUM TRANSPORT SYSTEM PERMEASE PROTEIN MODB"/>
    <property type="match status" value="1"/>
</dbReference>
<comment type="function">
    <text evidence="1 12">Part of the binding-protein-dependent transport system for molybdenum; probably responsible for the translocation of the substrate across the membrane.</text>
</comment>
<evidence type="ECO:0000256" key="1">
    <source>
        <dbReference type="ARBA" id="ARBA00002949"/>
    </source>
</evidence>
<proteinExistence type="inferred from homology"/>
<evidence type="ECO:0000256" key="10">
    <source>
        <dbReference type="ARBA" id="ARBA00023136"/>
    </source>
</evidence>
<dbReference type="GO" id="GO:0015098">
    <property type="term" value="F:molybdate ion transmembrane transporter activity"/>
    <property type="evidence" value="ECO:0007669"/>
    <property type="project" value="UniProtKB-UniRule"/>
</dbReference>
<dbReference type="GO" id="GO:0005886">
    <property type="term" value="C:plasma membrane"/>
    <property type="evidence" value="ECO:0007669"/>
    <property type="project" value="UniProtKB-SubCell"/>
</dbReference>
<dbReference type="Proteomes" id="UP000029227">
    <property type="component" value="Unassembled WGS sequence"/>
</dbReference>
<feature type="transmembrane region" description="Helical" evidence="11">
    <location>
        <begin position="12"/>
        <end position="36"/>
    </location>
</feature>
<dbReference type="OrthoDB" id="9774448at2"/>
<name>A0A090R4T8_9GAMM</name>
<reference evidence="14 16" key="1">
    <citation type="journal article" date="2014" name="Genome Announc.">
        <title>Draft Genome Sequences of Two Vibrionaceae Species, Vibrio ponticus C121 and Photobacterium aphoticum C119, Isolated as Coral Reef Microbiota.</title>
        <authorList>
            <person name="Al-saari N."/>
            <person name="Meirelles P.M."/>
            <person name="Mino S."/>
            <person name="Suda W."/>
            <person name="Oshima K."/>
            <person name="Hattori M."/>
            <person name="Ohkuma M."/>
            <person name="Thompson F.L."/>
            <person name="Gomez-Gil B."/>
            <person name="Sawabe T."/>
            <person name="Sawabe T."/>
        </authorList>
    </citation>
    <scope>NUCLEOTIDE SEQUENCE [LARGE SCALE GENOMIC DNA]</scope>
    <source>
        <strain evidence="14 16">JCM 19237</strain>
    </source>
</reference>
<dbReference type="PATRIC" id="fig|754436.4.peg.1126"/>
<keyword evidence="8 11" id="KW-0812">Transmembrane</keyword>
<dbReference type="STRING" id="754436.JCM19237_5565"/>
<keyword evidence="10 11" id="KW-0472">Membrane</keyword>
<organism evidence="14 16">
    <name type="scientific">Photobacterium aphoticum</name>
    <dbReference type="NCBI Taxonomy" id="754436"/>
    <lineage>
        <taxon>Bacteria</taxon>
        <taxon>Pseudomonadati</taxon>
        <taxon>Pseudomonadota</taxon>
        <taxon>Gammaproteobacteria</taxon>
        <taxon>Vibrionales</taxon>
        <taxon>Vibrionaceae</taxon>
        <taxon>Photobacterium</taxon>
    </lineage>
</organism>
<dbReference type="eggNOG" id="COG4149">
    <property type="taxonomic scope" value="Bacteria"/>
</dbReference>
<evidence type="ECO:0000256" key="5">
    <source>
        <dbReference type="ARBA" id="ARBA00022475"/>
    </source>
</evidence>